<proteinExistence type="predicted"/>
<reference evidence="1 3" key="1">
    <citation type="journal article" date="2017" name="J. Antimicrob. Chemother.">
        <title>Characterization of the population structure, drug resistance mechanisms and plasmids of the community-associated Enterobacter cloacae complex in China.</title>
        <authorList>
            <person name="Zhou K."/>
            <person name="Yu W."/>
            <person name="Cao X."/>
            <person name="Shen P."/>
            <person name="Lu H."/>
            <person name="Luo Q."/>
            <person name="Rossen J.W.A."/>
            <person name="Xiao Y."/>
        </authorList>
    </citation>
    <scope>NUCLEOTIDE SEQUENCE [LARGE SCALE GENOMIC DNA]</scope>
    <source>
        <strain evidence="1">ECC1097</strain>
    </source>
</reference>
<dbReference type="GeneID" id="93155931"/>
<evidence type="ECO:0000313" key="4">
    <source>
        <dbReference type="Proteomes" id="UP000250603"/>
    </source>
</evidence>
<protein>
    <submittedName>
        <fullName evidence="1">Uncharacterized protein</fullName>
    </submittedName>
</protein>
<dbReference type="Proteomes" id="UP000230495">
    <property type="component" value="Unassembled WGS sequence"/>
</dbReference>
<sequence length="227" mass="27098">MNDELRELARAVIEKYHLASLDDILREVPKTMCHVLQESDVFETWPADIVRLKFPEEHWDYYISRYEHFRDEVIRNLTPQDYLREMLGQTQRLPCFCSEMADVSAILYSQIINKPVYSLRNIFVNYLYLPRPWHCINAVVEDDRIRYFDISAYAQVLDRKRRKVVKPAELEGFDATDIAFDFIESPRWLQKEPYQRKIELTAGEIKDNFSPSPLEDKPSNEFLRAFH</sequence>
<dbReference type="EMBL" id="NEEU01000001">
    <property type="protein sequence ID" value="PJD77147.1"/>
    <property type="molecule type" value="Genomic_DNA"/>
</dbReference>
<dbReference type="AlphaFoldDB" id="A0A2J0PQE2"/>
<dbReference type="RefSeq" id="WP_014884440.1">
    <property type="nucleotide sequence ID" value="NC_018405.1"/>
</dbReference>
<reference evidence="2 4" key="2">
    <citation type="submission" date="2018-06" db="EMBL/GenBank/DDBJ databases">
        <title>ACT-28, a chromosomally-encoded AmpC with carbapenemase activity from Enterobacter kobei.</title>
        <authorList>
            <person name="Jousset A.B."/>
            <person name="Oueslati S."/>
            <person name="Bernabeu S."/>
            <person name="Takissian J."/>
            <person name="Creton E."/>
            <person name="Vogel A."/>
            <person name="Cotellon G."/>
            <person name="Bonnin R.A."/>
            <person name="Dortet L."/>
            <person name="Naas T."/>
        </authorList>
    </citation>
    <scope>NUCLEOTIDE SEQUENCE [LARGE SCALE GENOMIC DNA]</scope>
    <source>
        <strain evidence="2 4">149H6</strain>
    </source>
</reference>
<name>A0A2J0PQE2_9ENTR</name>
<evidence type="ECO:0000313" key="1">
    <source>
        <dbReference type="EMBL" id="PJD77147.1"/>
    </source>
</evidence>
<dbReference type="EMBL" id="QMCK01000041">
    <property type="protein sequence ID" value="RAY25383.1"/>
    <property type="molecule type" value="Genomic_DNA"/>
</dbReference>
<dbReference type="OrthoDB" id="9152171at2"/>
<dbReference type="KEGG" id="eno:ECENHK_14360"/>
<gene>
    <name evidence="1" type="ORF">B9Q37_00360</name>
    <name evidence="2" type="ORF">DP181_13120</name>
</gene>
<accession>A0A2J0PQE2</accession>
<keyword evidence="4" id="KW-1185">Reference proteome</keyword>
<dbReference type="Proteomes" id="UP000250603">
    <property type="component" value="Unassembled WGS sequence"/>
</dbReference>
<evidence type="ECO:0000313" key="3">
    <source>
        <dbReference type="Proteomes" id="UP000230495"/>
    </source>
</evidence>
<organism evidence="1">
    <name type="scientific">Enterobacter kobei</name>
    <dbReference type="NCBI Taxonomy" id="208224"/>
    <lineage>
        <taxon>Bacteria</taxon>
        <taxon>Pseudomonadati</taxon>
        <taxon>Pseudomonadota</taxon>
        <taxon>Gammaproteobacteria</taxon>
        <taxon>Enterobacterales</taxon>
        <taxon>Enterobacteriaceae</taxon>
        <taxon>Enterobacter</taxon>
        <taxon>Enterobacter cloacae complex</taxon>
    </lineage>
</organism>
<evidence type="ECO:0000313" key="2">
    <source>
        <dbReference type="EMBL" id="RAY25383.1"/>
    </source>
</evidence>
<comment type="caution">
    <text evidence="1">The sequence shown here is derived from an EMBL/GenBank/DDBJ whole genome shotgun (WGS) entry which is preliminary data.</text>
</comment>